<dbReference type="AlphaFoldDB" id="A0AAV7PPK6"/>
<dbReference type="Proteomes" id="UP001066276">
    <property type="component" value="Chromosome 7"/>
</dbReference>
<evidence type="ECO:0000256" key="1">
    <source>
        <dbReference type="SAM" id="MobiDB-lite"/>
    </source>
</evidence>
<feature type="compositionally biased region" description="Basic and acidic residues" evidence="1">
    <location>
        <begin position="14"/>
        <end position="28"/>
    </location>
</feature>
<protein>
    <submittedName>
        <fullName evidence="2">Uncharacterized protein</fullName>
    </submittedName>
</protein>
<reference evidence="2" key="1">
    <citation type="journal article" date="2022" name="bioRxiv">
        <title>Sequencing and chromosome-scale assembly of the giantPleurodeles waltlgenome.</title>
        <authorList>
            <person name="Brown T."/>
            <person name="Elewa A."/>
            <person name="Iarovenko S."/>
            <person name="Subramanian E."/>
            <person name="Araus A.J."/>
            <person name="Petzold A."/>
            <person name="Susuki M."/>
            <person name="Suzuki K.-i.T."/>
            <person name="Hayashi T."/>
            <person name="Toyoda A."/>
            <person name="Oliveira C."/>
            <person name="Osipova E."/>
            <person name="Leigh N.D."/>
            <person name="Simon A."/>
            <person name="Yun M.H."/>
        </authorList>
    </citation>
    <scope>NUCLEOTIDE SEQUENCE</scope>
    <source>
        <strain evidence="2">20211129_DDA</strain>
        <tissue evidence="2">Liver</tissue>
    </source>
</reference>
<feature type="region of interest" description="Disordered" evidence="1">
    <location>
        <begin position="1"/>
        <end position="113"/>
    </location>
</feature>
<accession>A0AAV7PPK6</accession>
<organism evidence="2 3">
    <name type="scientific">Pleurodeles waltl</name>
    <name type="common">Iberian ribbed newt</name>
    <dbReference type="NCBI Taxonomy" id="8319"/>
    <lineage>
        <taxon>Eukaryota</taxon>
        <taxon>Metazoa</taxon>
        <taxon>Chordata</taxon>
        <taxon>Craniata</taxon>
        <taxon>Vertebrata</taxon>
        <taxon>Euteleostomi</taxon>
        <taxon>Amphibia</taxon>
        <taxon>Batrachia</taxon>
        <taxon>Caudata</taxon>
        <taxon>Salamandroidea</taxon>
        <taxon>Salamandridae</taxon>
        <taxon>Pleurodelinae</taxon>
        <taxon>Pleurodeles</taxon>
    </lineage>
</organism>
<evidence type="ECO:0000313" key="2">
    <source>
        <dbReference type="EMBL" id="KAJ1130178.1"/>
    </source>
</evidence>
<name>A0AAV7PPK6_PLEWA</name>
<keyword evidence="3" id="KW-1185">Reference proteome</keyword>
<feature type="compositionally biased region" description="Low complexity" evidence="1">
    <location>
        <begin position="83"/>
        <end position="100"/>
    </location>
</feature>
<comment type="caution">
    <text evidence="2">The sequence shown here is derived from an EMBL/GenBank/DDBJ whole genome shotgun (WGS) entry which is preliminary data.</text>
</comment>
<gene>
    <name evidence="2" type="ORF">NDU88_008534</name>
</gene>
<dbReference type="EMBL" id="JANPWB010000011">
    <property type="protein sequence ID" value="KAJ1130178.1"/>
    <property type="molecule type" value="Genomic_DNA"/>
</dbReference>
<evidence type="ECO:0000313" key="3">
    <source>
        <dbReference type="Proteomes" id="UP001066276"/>
    </source>
</evidence>
<sequence>MSESTNVLTDVENDERMDGRVKCGKVEGCKNGGPMERGRGQDGGVSGRVFAISVTPGPPAQRGAAGRPGRPEERSGECPQVRGSGTSGPSSPGPHSVPAGVERSGFGRVERASGDLRGPVVPVEVLIEWLAAAAAGGGDLSLEAVTRDGPREFGLQRLGQPFWSRESVEGPW</sequence>
<proteinExistence type="predicted"/>